<evidence type="ECO:0000256" key="9">
    <source>
        <dbReference type="RuleBase" id="RU000461"/>
    </source>
</evidence>
<feature type="binding site" description="axial binding residue" evidence="8">
    <location>
        <position position="378"/>
    </location>
    <ligand>
        <name>heme</name>
        <dbReference type="ChEBI" id="CHEBI:30413"/>
    </ligand>
    <ligandPart>
        <name>Fe</name>
        <dbReference type="ChEBI" id="CHEBI:18248"/>
    </ligandPart>
</feature>
<sequence>MLEEHELHGDTYAQHSAFQYVIITRDTMNIRELLARQFKNFDIGDARSGCVRPLLGDSIFTQDGAPWDHSRKLLAPLIRRPDLSPFEVFEKHFQSLYSKIVPSEHDGKEVKIDLKEYLFDLTLSVITEFMLGPSASTASGDGQAFTEAFNTAFKWISKRERLKAMYFLIDSFEFRRSCNEARALVDKIVSRTSKMVEDSAGMESKIALFRLMRDDSDAAEVRDQFLSLLLAGRDTSGSLLCWSVYALSREPQVFTDLQMEVRGVLGDRVPTAEDFRNMKLLDQYMCEVLRLFPPVPINGRFCNTDTTLPRGGGVDGQSPILCPKGALVAFSTFAVHLNKDLWDDPRKFDVTRWSHERNLKDRITDWSYRPFSGGPRICLGEQFAVEEAKFMVCRLLQKLKTLTPVDPDGKDVDLSKGNWVDDVKYHVGLTMSPDNGVWVKMTPSGRD</sequence>
<keyword evidence="7 9" id="KW-0503">Monooxygenase</keyword>
<dbReference type="PROSITE" id="PS00086">
    <property type="entry name" value="CYTOCHROME_P450"/>
    <property type="match status" value="1"/>
</dbReference>
<keyword evidence="3 8" id="KW-0349">Heme</keyword>
<dbReference type="AlphaFoldDB" id="A0A6A5YT01"/>
<name>A0A6A5YT01_9PLEO</name>
<dbReference type="InterPro" id="IPR002403">
    <property type="entry name" value="Cyt_P450_E_grp-IV"/>
</dbReference>
<evidence type="ECO:0000256" key="8">
    <source>
        <dbReference type="PIRSR" id="PIRSR602403-1"/>
    </source>
</evidence>
<dbReference type="GO" id="GO:0004497">
    <property type="term" value="F:monooxygenase activity"/>
    <property type="evidence" value="ECO:0007669"/>
    <property type="project" value="UniProtKB-KW"/>
</dbReference>
<evidence type="ECO:0000256" key="4">
    <source>
        <dbReference type="ARBA" id="ARBA00022723"/>
    </source>
</evidence>
<evidence type="ECO:0000256" key="5">
    <source>
        <dbReference type="ARBA" id="ARBA00023002"/>
    </source>
</evidence>
<dbReference type="Gene3D" id="1.10.630.10">
    <property type="entry name" value="Cytochrome P450"/>
    <property type="match status" value="1"/>
</dbReference>
<organism evidence="10 11">
    <name type="scientific">Lophiotrema nucula</name>
    <dbReference type="NCBI Taxonomy" id="690887"/>
    <lineage>
        <taxon>Eukaryota</taxon>
        <taxon>Fungi</taxon>
        <taxon>Dikarya</taxon>
        <taxon>Ascomycota</taxon>
        <taxon>Pezizomycotina</taxon>
        <taxon>Dothideomycetes</taxon>
        <taxon>Pleosporomycetidae</taxon>
        <taxon>Pleosporales</taxon>
        <taxon>Lophiotremataceae</taxon>
        <taxon>Lophiotrema</taxon>
    </lineage>
</organism>
<evidence type="ECO:0000256" key="3">
    <source>
        <dbReference type="ARBA" id="ARBA00022617"/>
    </source>
</evidence>
<comment type="similarity">
    <text evidence="2 9">Belongs to the cytochrome P450 family.</text>
</comment>
<accession>A0A6A5YT01</accession>
<evidence type="ECO:0000313" key="11">
    <source>
        <dbReference type="Proteomes" id="UP000799770"/>
    </source>
</evidence>
<keyword evidence="11" id="KW-1185">Reference proteome</keyword>
<evidence type="ECO:0000256" key="2">
    <source>
        <dbReference type="ARBA" id="ARBA00010617"/>
    </source>
</evidence>
<proteinExistence type="inferred from homology"/>
<dbReference type="Pfam" id="PF00067">
    <property type="entry name" value="p450"/>
    <property type="match status" value="1"/>
</dbReference>
<comment type="cofactor">
    <cofactor evidence="1 8">
        <name>heme</name>
        <dbReference type="ChEBI" id="CHEBI:30413"/>
    </cofactor>
</comment>
<dbReference type="InterPro" id="IPR001128">
    <property type="entry name" value="Cyt_P450"/>
</dbReference>
<evidence type="ECO:0000313" key="10">
    <source>
        <dbReference type="EMBL" id="KAF2110262.1"/>
    </source>
</evidence>
<dbReference type="InterPro" id="IPR017972">
    <property type="entry name" value="Cyt_P450_CS"/>
</dbReference>
<dbReference type="GO" id="GO:0005506">
    <property type="term" value="F:iron ion binding"/>
    <property type="evidence" value="ECO:0007669"/>
    <property type="project" value="InterPro"/>
</dbReference>
<dbReference type="SUPFAM" id="SSF48264">
    <property type="entry name" value="Cytochrome P450"/>
    <property type="match status" value="1"/>
</dbReference>
<dbReference type="PANTHER" id="PTHR24287">
    <property type="entry name" value="P450, PUTATIVE (EUROFUNG)-RELATED"/>
    <property type="match status" value="1"/>
</dbReference>
<keyword evidence="5 9" id="KW-0560">Oxidoreductase</keyword>
<dbReference type="InterPro" id="IPR036396">
    <property type="entry name" value="Cyt_P450_sf"/>
</dbReference>
<dbReference type="EMBL" id="ML977338">
    <property type="protein sequence ID" value="KAF2110262.1"/>
    <property type="molecule type" value="Genomic_DNA"/>
</dbReference>
<reference evidence="10" key="1">
    <citation type="journal article" date="2020" name="Stud. Mycol.">
        <title>101 Dothideomycetes genomes: a test case for predicting lifestyles and emergence of pathogens.</title>
        <authorList>
            <person name="Haridas S."/>
            <person name="Albert R."/>
            <person name="Binder M."/>
            <person name="Bloem J."/>
            <person name="Labutti K."/>
            <person name="Salamov A."/>
            <person name="Andreopoulos B."/>
            <person name="Baker S."/>
            <person name="Barry K."/>
            <person name="Bills G."/>
            <person name="Bluhm B."/>
            <person name="Cannon C."/>
            <person name="Castanera R."/>
            <person name="Culley D."/>
            <person name="Daum C."/>
            <person name="Ezra D."/>
            <person name="Gonzalez J."/>
            <person name="Henrissat B."/>
            <person name="Kuo A."/>
            <person name="Liang C."/>
            <person name="Lipzen A."/>
            <person name="Lutzoni F."/>
            <person name="Magnuson J."/>
            <person name="Mondo S."/>
            <person name="Nolan M."/>
            <person name="Ohm R."/>
            <person name="Pangilinan J."/>
            <person name="Park H.-J."/>
            <person name="Ramirez L."/>
            <person name="Alfaro M."/>
            <person name="Sun H."/>
            <person name="Tritt A."/>
            <person name="Yoshinaga Y."/>
            <person name="Zwiers L.-H."/>
            <person name="Turgeon B."/>
            <person name="Goodwin S."/>
            <person name="Spatafora J."/>
            <person name="Crous P."/>
            <person name="Grigoriev I."/>
        </authorList>
    </citation>
    <scope>NUCLEOTIDE SEQUENCE</scope>
    <source>
        <strain evidence="10">CBS 627.86</strain>
    </source>
</reference>
<keyword evidence="6 8" id="KW-0408">Iron</keyword>
<dbReference type="PANTHER" id="PTHR24287:SF1">
    <property type="entry name" value="P450, PUTATIVE (EUROFUNG)-RELATED"/>
    <property type="match status" value="1"/>
</dbReference>
<evidence type="ECO:0000256" key="6">
    <source>
        <dbReference type="ARBA" id="ARBA00023004"/>
    </source>
</evidence>
<dbReference type="PRINTS" id="PR00465">
    <property type="entry name" value="EP450IV"/>
</dbReference>
<dbReference type="InterPro" id="IPR047146">
    <property type="entry name" value="Cyt_P450_E_CYP52_fungi"/>
</dbReference>
<dbReference type="GO" id="GO:0016705">
    <property type="term" value="F:oxidoreductase activity, acting on paired donors, with incorporation or reduction of molecular oxygen"/>
    <property type="evidence" value="ECO:0007669"/>
    <property type="project" value="InterPro"/>
</dbReference>
<dbReference type="OrthoDB" id="1470350at2759"/>
<keyword evidence="4 8" id="KW-0479">Metal-binding</keyword>
<dbReference type="PRINTS" id="PR00385">
    <property type="entry name" value="P450"/>
</dbReference>
<dbReference type="GO" id="GO:0020037">
    <property type="term" value="F:heme binding"/>
    <property type="evidence" value="ECO:0007669"/>
    <property type="project" value="InterPro"/>
</dbReference>
<evidence type="ECO:0000256" key="1">
    <source>
        <dbReference type="ARBA" id="ARBA00001971"/>
    </source>
</evidence>
<protein>
    <submittedName>
        <fullName evidence="10">Putative P450 monooxygenase</fullName>
    </submittedName>
</protein>
<gene>
    <name evidence="10" type="ORF">BDV96DRAFT_615258</name>
</gene>
<evidence type="ECO:0000256" key="7">
    <source>
        <dbReference type="ARBA" id="ARBA00023033"/>
    </source>
</evidence>
<dbReference type="Proteomes" id="UP000799770">
    <property type="component" value="Unassembled WGS sequence"/>
</dbReference>